<evidence type="ECO:0000256" key="4">
    <source>
        <dbReference type="SAM" id="MobiDB-lite"/>
    </source>
</evidence>
<dbReference type="SMART" id="SM00015">
    <property type="entry name" value="IQ"/>
    <property type="match status" value="1"/>
</dbReference>
<dbReference type="Proteomes" id="UP000796880">
    <property type="component" value="Unassembled WGS sequence"/>
</dbReference>
<feature type="compositionally biased region" description="Low complexity" evidence="4">
    <location>
        <begin position="94"/>
        <end position="110"/>
    </location>
</feature>
<dbReference type="PANTHER" id="PTHR32295">
    <property type="entry name" value="IQ-DOMAIN 5-RELATED"/>
    <property type="match status" value="1"/>
</dbReference>
<dbReference type="Pfam" id="PF13178">
    <property type="entry name" value="DUF4005"/>
    <property type="match status" value="1"/>
</dbReference>
<dbReference type="Gene3D" id="1.20.5.190">
    <property type="match status" value="1"/>
</dbReference>
<proteinExistence type="inferred from homology"/>
<feature type="region of interest" description="Disordered" evidence="4">
    <location>
        <begin position="314"/>
        <end position="412"/>
    </location>
</feature>
<dbReference type="OrthoDB" id="753382at2759"/>
<protein>
    <recommendedName>
        <fullName evidence="5">DUF4005 domain-containing protein</fullName>
    </recommendedName>
</protein>
<comment type="similarity">
    <text evidence="2">Belongs to the IQD family.</text>
</comment>
<dbReference type="PANTHER" id="PTHR32295:SF113">
    <property type="entry name" value="PROTEIN IQ-DOMAIN 14"/>
    <property type="match status" value="1"/>
</dbReference>
<accession>A0A8K0HFX5</accession>
<sequence length="522" mass="58735">MGKKGSWFSAIKRVFIPHSKEKLVNDSEKKTTKEKKKKGLGNRRHGDTNSFIPLFREPSSIEKIFGDFEREQQRITIRPPTPPEQPKTPPFVPPRAASPRAGSPRAVSPRVASPRVASPRIVHQHKEIIHRPEPTLRNHHASATKIQAAYRGYAARRSFRALKGLVRLQGVVRGQNVKRQTVNAMKHMQLLVRVQSQIQTRRIQMLENQARHQAQYKNDKEVESNFSKWNLSQASEAGNNDDWDDSLLTKEEVEARLQRKVEAIVKRERAMAYAYSHQLWKASPKSGQIPLSDIRSGGFPWWWNWLERPLPPANPSESNVMKNFQLTPPRPHSELKPSPRPPSSHKQNSFVFDSMDTPTPRSSKSTIVTGARPARTPPPHRSPLVNNSSLSKFSRPRASGADQSPFPLKDDDSLISCPPFSVPSYMAPTVSAKAKARANSNPKDRFMGTPSSESKRRLSFPLTQGIGSFKWNKGSFFSSNKDASSPRILDKHQSMQSIGDLSVDSTVSLPAGVGRKPFNRFV</sequence>
<comment type="subunit">
    <text evidence="3">Binds to multiple calmodulin (CaM) in the presence of Ca(2+) and CaM-like proteins.</text>
</comment>
<feature type="compositionally biased region" description="Polar residues" evidence="4">
    <location>
        <begin position="344"/>
        <end position="368"/>
    </location>
</feature>
<evidence type="ECO:0000256" key="2">
    <source>
        <dbReference type="ARBA" id="ARBA00024341"/>
    </source>
</evidence>
<dbReference type="GO" id="GO:0005516">
    <property type="term" value="F:calmodulin binding"/>
    <property type="evidence" value="ECO:0007669"/>
    <property type="project" value="UniProtKB-KW"/>
</dbReference>
<name>A0A8K0HFX5_9ROSA</name>
<feature type="compositionally biased region" description="Polar residues" evidence="4">
    <location>
        <begin position="315"/>
        <end position="326"/>
    </location>
</feature>
<evidence type="ECO:0000259" key="5">
    <source>
        <dbReference type="Pfam" id="PF13178"/>
    </source>
</evidence>
<dbReference type="PROSITE" id="PS50096">
    <property type="entry name" value="IQ"/>
    <property type="match status" value="1"/>
</dbReference>
<evidence type="ECO:0000313" key="7">
    <source>
        <dbReference type="Proteomes" id="UP000796880"/>
    </source>
</evidence>
<feature type="region of interest" description="Disordered" evidence="4">
    <location>
        <begin position="19"/>
        <end position="53"/>
    </location>
</feature>
<keyword evidence="7" id="KW-1185">Reference proteome</keyword>
<dbReference type="CDD" id="cd23767">
    <property type="entry name" value="IQCD"/>
    <property type="match status" value="1"/>
</dbReference>
<feature type="compositionally biased region" description="Basic residues" evidence="4">
    <location>
        <begin position="32"/>
        <end position="43"/>
    </location>
</feature>
<evidence type="ECO:0000256" key="1">
    <source>
        <dbReference type="ARBA" id="ARBA00022860"/>
    </source>
</evidence>
<dbReference type="AlphaFoldDB" id="A0A8K0HFX5"/>
<evidence type="ECO:0000313" key="6">
    <source>
        <dbReference type="EMBL" id="KAF3451050.1"/>
    </source>
</evidence>
<organism evidence="6 7">
    <name type="scientific">Rhamnella rubrinervis</name>
    <dbReference type="NCBI Taxonomy" id="2594499"/>
    <lineage>
        <taxon>Eukaryota</taxon>
        <taxon>Viridiplantae</taxon>
        <taxon>Streptophyta</taxon>
        <taxon>Embryophyta</taxon>
        <taxon>Tracheophyta</taxon>
        <taxon>Spermatophyta</taxon>
        <taxon>Magnoliopsida</taxon>
        <taxon>eudicotyledons</taxon>
        <taxon>Gunneridae</taxon>
        <taxon>Pentapetalae</taxon>
        <taxon>rosids</taxon>
        <taxon>fabids</taxon>
        <taxon>Rosales</taxon>
        <taxon>Rhamnaceae</taxon>
        <taxon>rhamnoid group</taxon>
        <taxon>Rhamneae</taxon>
        <taxon>Rhamnella</taxon>
    </lineage>
</organism>
<comment type="caution">
    <text evidence="6">The sequence shown here is derived from an EMBL/GenBank/DDBJ whole genome shotgun (WGS) entry which is preliminary data.</text>
</comment>
<feature type="compositionally biased region" description="Basic and acidic residues" evidence="4">
    <location>
        <begin position="19"/>
        <end position="31"/>
    </location>
</feature>
<dbReference type="InterPro" id="IPR025064">
    <property type="entry name" value="DUF4005"/>
</dbReference>
<feature type="region of interest" description="Disordered" evidence="4">
    <location>
        <begin position="435"/>
        <end position="456"/>
    </location>
</feature>
<gene>
    <name evidence="6" type="ORF">FNV43_RR07139</name>
</gene>
<keyword evidence="1" id="KW-0112">Calmodulin-binding</keyword>
<reference evidence="6" key="1">
    <citation type="submission" date="2020-03" db="EMBL/GenBank/DDBJ databases">
        <title>A high-quality chromosome-level genome assembly of a woody plant with both climbing and erect habits, Rhamnella rubrinervis.</title>
        <authorList>
            <person name="Lu Z."/>
            <person name="Yang Y."/>
            <person name="Zhu X."/>
            <person name="Sun Y."/>
        </authorList>
    </citation>
    <scope>NUCLEOTIDE SEQUENCE</scope>
    <source>
        <strain evidence="6">BYM</strain>
        <tissue evidence="6">Leaf</tissue>
    </source>
</reference>
<feature type="compositionally biased region" description="Pro residues" evidence="4">
    <location>
        <begin position="79"/>
        <end position="93"/>
    </location>
</feature>
<feature type="domain" description="DUF4005" evidence="5">
    <location>
        <begin position="392"/>
        <end position="482"/>
    </location>
</feature>
<dbReference type="EMBL" id="VOIH02000003">
    <property type="protein sequence ID" value="KAF3451050.1"/>
    <property type="molecule type" value="Genomic_DNA"/>
</dbReference>
<evidence type="ECO:0000256" key="3">
    <source>
        <dbReference type="ARBA" id="ARBA00024378"/>
    </source>
</evidence>
<dbReference type="InterPro" id="IPR000048">
    <property type="entry name" value="IQ_motif_EF-hand-BS"/>
</dbReference>
<dbReference type="Pfam" id="PF00612">
    <property type="entry name" value="IQ"/>
    <property type="match status" value="1"/>
</dbReference>
<feature type="region of interest" description="Disordered" evidence="4">
    <location>
        <begin position="75"/>
        <end position="117"/>
    </location>
</feature>